<feature type="transmembrane region" description="Helical" evidence="5">
    <location>
        <begin position="36"/>
        <end position="55"/>
    </location>
</feature>
<feature type="domain" description="Ferric oxidoreductase" evidence="6">
    <location>
        <begin position="45"/>
        <end position="154"/>
    </location>
</feature>
<name>A0ABT2K6N5_9RHOB</name>
<feature type="transmembrane region" description="Helical" evidence="5">
    <location>
        <begin position="116"/>
        <end position="134"/>
    </location>
</feature>
<accession>A0ABT2K6N5</accession>
<evidence type="ECO:0000256" key="5">
    <source>
        <dbReference type="SAM" id="Phobius"/>
    </source>
</evidence>
<evidence type="ECO:0000259" key="6">
    <source>
        <dbReference type="Pfam" id="PF01794"/>
    </source>
</evidence>
<keyword evidence="2 5" id="KW-0812">Transmembrane</keyword>
<proteinExistence type="predicted"/>
<evidence type="ECO:0000256" key="2">
    <source>
        <dbReference type="ARBA" id="ARBA00022692"/>
    </source>
</evidence>
<keyword evidence="3 5" id="KW-1133">Transmembrane helix</keyword>
<sequence>MSLGSIRAVLTWICIALLISVPIVIAAQSPLLAWRRPVYIVAGFAGIVGMAFLLLQPMLAASMLPGLGGSRGRSLHRLVGAGLLVAVIIHVAGLWITSPPDVIDALLFTSPTPFSVWGVIAMWALFVTTFVALFHRKLPGWRRIHLSLAIAIMTGSIVHAMLIEGTMEPTSKAMLCAAVFLATFIGIFGARRARRSWLRR</sequence>
<keyword evidence="4 5" id="KW-0472">Membrane</keyword>
<organism evidence="7 8">
    <name type="scientific">Paracoccus maritimus</name>
    <dbReference type="NCBI Taxonomy" id="2933292"/>
    <lineage>
        <taxon>Bacteria</taxon>
        <taxon>Pseudomonadati</taxon>
        <taxon>Pseudomonadota</taxon>
        <taxon>Alphaproteobacteria</taxon>
        <taxon>Rhodobacterales</taxon>
        <taxon>Paracoccaceae</taxon>
        <taxon>Paracoccus</taxon>
    </lineage>
</organism>
<evidence type="ECO:0000256" key="4">
    <source>
        <dbReference type="ARBA" id="ARBA00023136"/>
    </source>
</evidence>
<protein>
    <submittedName>
        <fullName evidence="7">Ferric reductase-like transmembrane domain-containing protein</fullName>
    </submittedName>
</protein>
<evidence type="ECO:0000256" key="3">
    <source>
        <dbReference type="ARBA" id="ARBA00022989"/>
    </source>
</evidence>
<dbReference type="RefSeq" id="WP_260276054.1">
    <property type="nucleotide sequence ID" value="NZ_JANAVZ010000002.1"/>
</dbReference>
<evidence type="ECO:0000313" key="8">
    <source>
        <dbReference type="Proteomes" id="UP001320702"/>
    </source>
</evidence>
<dbReference type="EMBL" id="JANAVZ010000002">
    <property type="protein sequence ID" value="MCT4332177.1"/>
    <property type="molecule type" value="Genomic_DNA"/>
</dbReference>
<comment type="caution">
    <text evidence="7">The sequence shown here is derived from an EMBL/GenBank/DDBJ whole genome shotgun (WGS) entry which is preliminary data.</text>
</comment>
<keyword evidence="8" id="KW-1185">Reference proteome</keyword>
<dbReference type="Proteomes" id="UP001320702">
    <property type="component" value="Unassembled WGS sequence"/>
</dbReference>
<comment type="subcellular location">
    <subcellularLocation>
        <location evidence="1">Membrane</location>
        <topology evidence="1">Multi-pass membrane protein</topology>
    </subcellularLocation>
</comment>
<evidence type="ECO:0000313" key="7">
    <source>
        <dbReference type="EMBL" id="MCT4332177.1"/>
    </source>
</evidence>
<feature type="transmembrane region" description="Helical" evidence="5">
    <location>
        <begin position="169"/>
        <end position="190"/>
    </location>
</feature>
<evidence type="ECO:0000256" key="1">
    <source>
        <dbReference type="ARBA" id="ARBA00004141"/>
    </source>
</evidence>
<dbReference type="Pfam" id="PF01794">
    <property type="entry name" value="Ferric_reduct"/>
    <property type="match status" value="1"/>
</dbReference>
<feature type="transmembrane region" description="Helical" evidence="5">
    <location>
        <begin position="146"/>
        <end position="163"/>
    </location>
</feature>
<reference evidence="7 8" key="1">
    <citation type="submission" date="2022-04" db="EMBL/GenBank/DDBJ databases">
        <title>Paracoccus sp. YLB-12 draft genome sequence.</title>
        <authorList>
            <person name="Yu L."/>
        </authorList>
    </citation>
    <scope>NUCLEOTIDE SEQUENCE [LARGE SCALE GENOMIC DNA]</scope>
    <source>
        <strain evidence="7 8">YLB-12</strain>
    </source>
</reference>
<gene>
    <name evidence="7" type="ORF">MU516_04745</name>
</gene>
<dbReference type="InterPro" id="IPR013130">
    <property type="entry name" value="Fe3_Rdtase_TM_dom"/>
</dbReference>
<feature type="transmembrane region" description="Helical" evidence="5">
    <location>
        <begin position="75"/>
        <end position="96"/>
    </location>
</feature>